<dbReference type="PRINTS" id="PR00821">
    <property type="entry name" value="TAGLIPASE"/>
</dbReference>
<evidence type="ECO:0000256" key="3">
    <source>
        <dbReference type="ARBA" id="ARBA00022525"/>
    </source>
</evidence>
<feature type="region of interest" description="Disordered" evidence="5">
    <location>
        <begin position="483"/>
        <end position="600"/>
    </location>
</feature>
<protein>
    <submittedName>
        <fullName evidence="11">Uncharacterized protein LOC108671144 isoform X1</fullName>
    </submittedName>
    <submittedName>
        <fullName evidence="10">Uncharacterized protein LOC108671144 isoform X2</fullName>
    </submittedName>
</protein>
<name>A0A8B7NLI2_HYAAZ</name>
<evidence type="ECO:0000256" key="4">
    <source>
        <dbReference type="RuleBase" id="RU004262"/>
    </source>
</evidence>
<evidence type="ECO:0000313" key="10">
    <source>
        <dbReference type="RefSeq" id="XP_018014111.1"/>
    </source>
</evidence>
<keyword evidence="6" id="KW-0812">Transmembrane</keyword>
<evidence type="ECO:0000256" key="7">
    <source>
        <dbReference type="SAM" id="SignalP"/>
    </source>
</evidence>
<dbReference type="AlphaFoldDB" id="A0A8B7NLI2"/>
<feature type="region of interest" description="Disordered" evidence="5">
    <location>
        <begin position="44"/>
        <end position="84"/>
    </location>
</feature>
<dbReference type="RefSeq" id="XP_018014112.1">
    <property type="nucleotide sequence ID" value="XM_018158623.2"/>
</dbReference>
<accession>A0A8B7NLI2</accession>
<feature type="signal peptide" evidence="7">
    <location>
        <begin position="1"/>
        <end position="21"/>
    </location>
</feature>
<evidence type="ECO:0000313" key="11">
    <source>
        <dbReference type="RefSeq" id="XP_018014112.1"/>
    </source>
</evidence>
<keyword evidence="7" id="KW-0732">Signal</keyword>
<dbReference type="InterPro" id="IPR000734">
    <property type="entry name" value="TAG_lipase"/>
</dbReference>
<dbReference type="RefSeq" id="XP_018014111.1">
    <property type="nucleotide sequence ID" value="XM_018158622.2"/>
</dbReference>
<dbReference type="GO" id="GO:0016298">
    <property type="term" value="F:lipase activity"/>
    <property type="evidence" value="ECO:0007669"/>
    <property type="project" value="InterPro"/>
</dbReference>
<dbReference type="GeneID" id="108671144"/>
<sequence length="600" mass="65375">MQLKTLSIALLLLMFCHLCLARDAPEIIAINEALNATAENEHNVSYPHPLNRPKDATAEKEHKVRYPHPHNKTSSSRDNISAGAPTAGLERMFGRVPPALPRQQEFGPNRERRGSGGGFYCVEKVFLWTNAYKSGQEYELIDSPASLRRTHMLEAAKTYVVIHGFMSDASQPWIIQTKTKLLQRENCNVLAVQWWAGNTYADYYRATGYVPCTGSEVAEMLREARATKHVELRDVHLIGHSLGAHVAGFVGKNVTGGVGRITGLDPAGLTYHRVDKTKRLDKTDASYVDVIHTNACVTNNPWFACYGLNEAIGHTDFWPNGGEYQPACRGLAAPHSPAMEGGLVGCDHQMSCTYFIESLAYSDATTRFLARPARSYSEYTEGNASCGHAPQYMGVHADPWSHGDHYLTTSALSPYAYKDAACPSRQGRRLHDASFTSAIVAIVVTVLTIVVPAIVIGMSRAAHRLFPDCHFFNSLFVSSAQEQEPLWPEPSHHEDGQPSNGDGLPSHGNGQPSHGEGQPSYGDGQPSHGEGQPSYGDGQPSNVYGQPSPSCGGGQTLQGDRAEQASADIDDVRKADDGSQYGDAIESDDGEVQYQDAHLI</sequence>
<evidence type="ECO:0000256" key="6">
    <source>
        <dbReference type="SAM" id="Phobius"/>
    </source>
</evidence>
<keyword evidence="3" id="KW-0964">Secreted</keyword>
<feature type="transmembrane region" description="Helical" evidence="6">
    <location>
        <begin position="435"/>
        <end position="456"/>
    </location>
</feature>
<dbReference type="SUPFAM" id="SSF53474">
    <property type="entry name" value="alpha/beta-Hydrolases"/>
    <property type="match status" value="1"/>
</dbReference>
<feature type="compositionally biased region" description="Polar residues" evidence="5">
    <location>
        <begin position="539"/>
        <end position="549"/>
    </location>
</feature>
<dbReference type="PANTHER" id="PTHR11610">
    <property type="entry name" value="LIPASE"/>
    <property type="match status" value="1"/>
</dbReference>
<dbReference type="OrthoDB" id="199913at2759"/>
<evidence type="ECO:0000256" key="5">
    <source>
        <dbReference type="SAM" id="MobiDB-lite"/>
    </source>
</evidence>
<evidence type="ECO:0000256" key="2">
    <source>
        <dbReference type="ARBA" id="ARBA00010701"/>
    </source>
</evidence>
<evidence type="ECO:0000313" key="9">
    <source>
        <dbReference type="Proteomes" id="UP000694843"/>
    </source>
</evidence>
<dbReference type="InterPro" id="IPR029058">
    <property type="entry name" value="AB_hydrolase_fold"/>
</dbReference>
<proteinExistence type="inferred from homology"/>
<keyword evidence="9" id="KW-1185">Reference proteome</keyword>
<feature type="compositionally biased region" description="Basic and acidic residues" evidence="5">
    <location>
        <begin position="52"/>
        <end position="64"/>
    </location>
</feature>
<comment type="subcellular location">
    <subcellularLocation>
        <location evidence="1">Secreted</location>
    </subcellularLocation>
</comment>
<comment type="similarity">
    <text evidence="2 4">Belongs to the AB hydrolase superfamily. Lipase family.</text>
</comment>
<dbReference type="GO" id="GO:0016042">
    <property type="term" value="P:lipid catabolic process"/>
    <property type="evidence" value="ECO:0007669"/>
    <property type="project" value="TreeGrafter"/>
</dbReference>
<dbReference type="Proteomes" id="UP000694843">
    <property type="component" value="Unplaced"/>
</dbReference>
<evidence type="ECO:0000256" key="1">
    <source>
        <dbReference type="ARBA" id="ARBA00004613"/>
    </source>
</evidence>
<dbReference type="InterPro" id="IPR013818">
    <property type="entry name" value="Lipase"/>
</dbReference>
<organism evidence="9 10">
    <name type="scientific">Hyalella azteca</name>
    <name type="common">Amphipod</name>
    <dbReference type="NCBI Taxonomy" id="294128"/>
    <lineage>
        <taxon>Eukaryota</taxon>
        <taxon>Metazoa</taxon>
        <taxon>Ecdysozoa</taxon>
        <taxon>Arthropoda</taxon>
        <taxon>Crustacea</taxon>
        <taxon>Multicrustacea</taxon>
        <taxon>Malacostraca</taxon>
        <taxon>Eumalacostraca</taxon>
        <taxon>Peracarida</taxon>
        <taxon>Amphipoda</taxon>
        <taxon>Senticaudata</taxon>
        <taxon>Talitrida</taxon>
        <taxon>Talitroidea</taxon>
        <taxon>Hyalellidae</taxon>
        <taxon>Hyalella</taxon>
    </lineage>
</organism>
<feature type="chain" id="PRO_5044664387" evidence="7">
    <location>
        <begin position="22"/>
        <end position="600"/>
    </location>
</feature>
<keyword evidence="6" id="KW-0472">Membrane</keyword>
<dbReference type="GO" id="GO:0005615">
    <property type="term" value="C:extracellular space"/>
    <property type="evidence" value="ECO:0007669"/>
    <property type="project" value="TreeGrafter"/>
</dbReference>
<keyword evidence="6" id="KW-1133">Transmembrane helix</keyword>
<dbReference type="KEGG" id="hazt:108671144"/>
<dbReference type="Pfam" id="PF00151">
    <property type="entry name" value="Lipase"/>
    <property type="match status" value="1"/>
</dbReference>
<dbReference type="Gene3D" id="3.40.50.1820">
    <property type="entry name" value="alpha/beta hydrolase"/>
    <property type="match status" value="1"/>
</dbReference>
<reference evidence="10 11" key="1">
    <citation type="submission" date="2025-04" db="UniProtKB">
        <authorList>
            <consortium name="RefSeq"/>
        </authorList>
    </citation>
    <scope>IDENTIFICATION</scope>
    <source>
        <tissue evidence="10 11">Whole organism</tissue>
    </source>
</reference>
<feature type="domain" description="Lipase" evidence="8">
    <location>
        <begin position="124"/>
        <end position="415"/>
    </location>
</feature>
<gene>
    <name evidence="10 11" type="primary">LOC108671144</name>
</gene>
<evidence type="ECO:0000259" key="8">
    <source>
        <dbReference type="Pfam" id="PF00151"/>
    </source>
</evidence>